<feature type="chain" id="PRO_5043754011" description="Fibronectin type-III domain-containing protein" evidence="2">
    <location>
        <begin position="19"/>
        <end position="575"/>
    </location>
</feature>
<dbReference type="SUPFAM" id="SSF49265">
    <property type="entry name" value="Fibronectin type III"/>
    <property type="match status" value="3"/>
</dbReference>
<keyword evidence="1" id="KW-0677">Repeat</keyword>
<dbReference type="InterPro" id="IPR003961">
    <property type="entry name" value="FN3_dom"/>
</dbReference>
<dbReference type="Gene3D" id="2.60.40.10">
    <property type="entry name" value="Immunoglobulins"/>
    <property type="match status" value="3"/>
</dbReference>
<evidence type="ECO:0000256" key="2">
    <source>
        <dbReference type="SAM" id="SignalP"/>
    </source>
</evidence>
<comment type="caution">
    <text evidence="4">The sequence shown here is derived from an EMBL/GenBank/DDBJ whole genome shotgun (WGS) entry which is preliminary data.</text>
</comment>
<proteinExistence type="predicted"/>
<keyword evidence="5" id="KW-1185">Reference proteome</keyword>
<organism evidence="4 5">
    <name type="scientific">Exocentrus adspersus</name>
    <dbReference type="NCBI Taxonomy" id="1586481"/>
    <lineage>
        <taxon>Eukaryota</taxon>
        <taxon>Metazoa</taxon>
        <taxon>Ecdysozoa</taxon>
        <taxon>Arthropoda</taxon>
        <taxon>Hexapoda</taxon>
        <taxon>Insecta</taxon>
        <taxon>Pterygota</taxon>
        <taxon>Neoptera</taxon>
        <taxon>Endopterygota</taxon>
        <taxon>Coleoptera</taxon>
        <taxon>Polyphaga</taxon>
        <taxon>Cucujiformia</taxon>
        <taxon>Chrysomeloidea</taxon>
        <taxon>Cerambycidae</taxon>
        <taxon>Lamiinae</taxon>
        <taxon>Acanthocinini</taxon>
        <taxon>Exocentrus</taxon>
    </lineage>
</organism>
<protein>
    <recommendedName>
        <fullName evidence="3">Fibronectin type-III domain-containing protein</fullName>
    </recommendedName>
</protein>
<evidence type="ECO:0000313" key="4">
    <source>
        <dbReference type="EMBL" id="KAJ8925167.1"/>
    </source>
</evidence>
<dbReference type="CDD" id="cd00063">
    <property type="entry name" value="FN3"/>
    <property type="match status" value="1"/>
</dbReference>
<feature type="signal peptide" evidence="2">
    <location>
        <begin position="1"/>
        <end position="18"/>
    </location>
</feature>
<feature type="domain" description="Fibronectin type-III" evidence="3">
    <location>
        <begin position="110"/>
        <end position="208"/>
    </location>
</feature>
<evidence type="ECO:0000313" key="5">
    <source>
        <dbReference type="Proteomes" id="UP001159042"/>
    </source>
</evidence>
<dbReference type="PANTHER" id="PTHR46708">
    <property type="entry name" value="TENASCIN"/>
    <property type="match status" value="1"/>
</dbReference>
<name>A0AAV8WFN1_9CUCU</name>
<accession>A0AAV8WFN1</accession>
<keyword evidence="2" id="KW-0732">Signal</keyword>
<evidence type="ECO:0000256" key="1">
    <source>
        <dbReference type="ARBA" id="ARBA00022737"/>
    </source>
</evidence>
<dbReference type="AlphaFoldDB" id="A0AAV8WFN1"/>
<dbReference type="InterPro" id="IPR036116">
    <property type="entry name" value="FN3_sf"/>
</dbReference>
<dbReference type="EMBL" id="JANEYG010000002">
    <property type="protein sequence ID" value="KAJ8925167.1"/>
    <property type="molecule type" value="Genomic_DNA"/>
</dbReference>
<dbReference type="SMART" id="SM00060">
    <property type="entry name" value="FN3"/>
    <property type="match status" value="4"/>
</dbReference>
<dbReference type="PANTHER" id="PTHR46708:SF2">
    <property type="entry name" value="FIBRONECTIN TYPE-III DOMAIN-CONTAINING PROTEIN"/>
    <property type="match status" value="1"/>
</dbReference>
<gene>
    <name evidence="4" type="ORF">NQ315_001352</name>
</gene>
<dbReference type="InterPro" id="IPR050991">
    <property type="entry name" value="ECM_Regulatory_Proteins"/>
</dbReference>
<dbReference type="InterPro" id="IPR013783">
    <property type="entry name" value="Ig-like_fold"/>
</dbReference>
<evidence type="ECO:0000259" key="3">
    <source>
        <dbReference type="PROSITE" id="PS50853"/>
    </source>
</evidence>
<sequence length="575" mass="63883">MILTIILVLWCSIFCVKGEDCVAGAVKNLRIHSNANLTWDVDPDELCDIDEFQVDIVGDGEDEFHFKVETPYVHLVFLEICEEWEFAVTPISAGVVGFKTRLVEFVPLPPDADLSLSYFNVTELAPKNVLIEWDLNNHTLGDCTLEYRVAITDRQTSTARDLYVTGTSAHLDVLSPCVPYSMAIRAVNRAHPTVEGPLKSYSFEIPPYAEDAPTLNSINIAATTVNMTFKLEDFMKNRCPILNLHVDGGNFFNLKVPVDDPFFRPPVEVNLTRLQPNSMYYFKVSVENSGVAGRVKNLNIDSVANLTWDVDPEEPCPINFFLVNAVGGNGIGVVMTSRRSYIQIIVIDYCCEYNITVKPYSNGVVGLEQNLLIDHIPIREDANLTITNFRVTQLGDTNTSLEWELAQPFHGDCNLRYQVFVLDKETSSTYNVNVTGLSIYIDTLSPCVPYIISIGALSSLPIIEGPLTNTTFDIGALPEDPPILSSVEVGTTTINMTWKLEDYMKNPCPVLSIHVDAGDYFNVTVPIKDPTNRDAVNVNLSRLQPDSMYYMEVMVVNSGGKSAPVPLAVQTLPLE</sequence>
<dbReference type="PROSITE" id="PS50853">
    <property type="entry name" value="FN3"/>
    <property type="match status" value="2"/>
</dbReference>
<feature type="domain" description="Fibronectin type-III" evidence="3">
    <location>
        <begin position="478"/>
        <end position="575"/>
    </location>
</feature>
<dbReference type="Proteomes" id="UP001159042">
    <property type="component" value="Unassembled WGS sequence"/>
</dbReference>
<reference evidence="4 5" key="1">
    <citation type="journal article" date="2023" name="Insect Mol. Biol.">
        <title>Genome sequencing provides insights into the evolution of gene families encoding plant cell wall-degrading enzymes in longhorned beetles.</title>
        <authorList>
            <person name="Shin N.R."/>
            <person name="Okamura Y."/>
            <person name="Kirsch R."/>
            <person name="Pauchet Y."/>
        </authorList>
    </citation>
    <scope>NUCLEOTIDE SEQUENCE [LARGE SCALE GENOMIC DNA]</scope>
    <source>
        <strain evidence="4">EAD_L_NR</strain>
    </source>
</reference>